<dbReference type="RefSeq" id="WP_258810372.1">
    <property type="nucleotide sequence ID" value="NZ_JANUGU010000001.1"/>
</dbReference>
<protein>
    <recommendedName>
        <fullName evidence="3">alpha-L-fucosidase</fullName>
        <ecNumber evidence="3">3.2.1.51</ecNumber>
    </recommendedName>
</protein>
<keyword evidence="10" id="KW-1185">Reference proteome</keyword>
<dbReference type="Proteomes" id="UP001204621">
    <property type="component" value="Unassembled WGS sequence"/>
</dbReference>
<organism evidence="9 10">
    <name type="scientific">Massilia terrae</name>
    <dbReference type="NCBI Taxonomy" id="1811224"/>
    <lineage>
        <taxon>Bacteria</taxon>
        <taxon>Pseudomonadati</taxon>
        <taxon>Pseudomonadota</taxon>
        <taxon>Betaproteobacteria</taxon>
        <taxon>Burkholderiales</taxon>
        <taxon>Oxalobacteraceae</taxon>
        <taxon>Telluria group</taxon>
        <taxon>Massilia</taxon>
    </lineage>
</organism>
<proteinExistence type="inferred from homology"/>
<evidence type="ECO:0000256" key="4">
    <source>
        <dbReference type="ARBA" id="ARBA00022729"/>
    </source>
</evidence>
<dbReference type="EMBL" id="JANUGU010000001">
    <property type="protein sequence ID" value="MCS0657217.1"/>
    <property type="molecule type" value="Genomic_DNA"/>
</dbReference>
<feature type="domain" description="Glycoside hydrolase family 29 N-terminal" evidence="8">
    <location>
        <begin position="65"/>
        <end position="424"/>
    </location>
</feature>
<dbReference type="EC" id="3.2.1.51" evidence="3"/>
<feature type="signal peptide" evidence="7">
    <location>
        <begin position="1"/>
        <end position="21"/>
    </location>
</feature>
<dbReference type="InterPro" id="IPR013780">
    <property type="entry name" value="Glyco_hydro_b"/>
</dbReference>
<evidence type="ECO:0000256" key="7">
    <source>
        <dbReference type="SAM" id="SignalP"/>
    </source>
</evidence>
<dbReference type="Gene3D" id="3.20.20.80">
    <property type="entry name" value="Glycosidases"/>
    <property type="match status" value="1"/>
</dbReference>
<gene>
    <name evidence="9" type="ORF">NX778_03970</name>
</gene>
<dbReference type="PIRSF" id="PIRSF001092">
    <property type="entry name" value="Alpha-L-fucosidase"/>
    <property type="match status" value="1"/>
</dbReference>
<keyword evidence="6" id="KW-0326">Glycosidase</keyword>
<keyword evidence="5" id="KW-0378">Hydrolase</keyword>
<keyword evidence="4 7" id="KW-0732">Signal</keyword>
<feature type="chain" id="PRO_5045212103" description="alpha-L-fucosidase" evidence="7">
    <location>
        <begin position="22"/>
        <end position="515"/>
    </location>
</feature>
<reference evidence="9 10" key="1">
    <citation type="submission" date="2022-08" db="EMBL/GenBank/DDBJ databases">
        <title>Reclassification of Massilia species as members of the genera Telluria, Duganella, Pseudoduganella, Mokoshia gen. nov. and Zemynaea gen. nov. using orthogonal and non-orthogonal genome-based approaches.</title>
        <authorList>
            <person name="Bowman J.P."/>
        </authorList>
    </citation>
    <scope>NUCLEOTIDE SEQUENCE [LARGE SCALE GENOMIC DNA]</scope>
    <source>
        <strain evidence="9 10">JCM 31606</strain>
    </source>
</reference>
<comment type="similarity">
    <text evidence="2">Belongs to the glycosyl hydrolase 29 family.</text>
</comment>
<comment type="function">
    <text evidence="1">Alpha-L-fucosidase is responsible for hydrolyzing the alpha-1,6-linked fucose joined to the reducing-end N-acetylglucosamine of the carbohydrate moieties of glycoproteins.</text>
</comment>
<evidence type="ECO:0000313" key="10">
    <source>
        <dbReference type="Proteomes" id="UP001204621"/>
    </source>
</evidence>
<evidence type="ECO:0000256" key="3">
    <source>
        <dbReference type="ARBA" id="ARBA00012662"/>
    </source>
</evidence>
<evidence type="ECO:0000256" key="1">
    <source>
        <dbReference type="ARBA" id="ARBA00004071"/>
    </source>
</evidence>
<evidence type="ECO:0000256" key="6">
    <source>
        <dbReference type="ARBA" id="ARBA00023295"/>
    </source>
</evidence>
<dbReference type="SUPFAM" id="SSF51445">
    <property type="entry name" value="(Trans)glycosidases"/>
    <property type="match status" value="1"/>
</dbReference>
<evidence type="ECO:0000256" key="5">
    <source>
        <dbReference type="ARBA" id="ARBA00022801"/>
    </source>
</evidence>
<dbReference type="InterPro" id="IPR016286">
    <property type="entry name" value="FUC_metazoa-typ"/>
</dbReference>
<dbReference type="Gene3D" id="2.60.40.1180">
    <property type="entry name" value="Golgi alpha-mannosidase II"/>
    <property type="match status" value="1"/>
</dbReference>
<evidence type="ECO:0000313" key="9">
    <source>
        <dbReference type="EMBL" id="MCS0657217.1"/>
    </source>
</evidence>
<dbReference type="SMART" id="SM00812">
    <property type="entry name" value="Alpha_L_fucos"/>
    <property type="match status" value="1"/>
</dbReference>
<dbReference type="PANTHER" id="PTHR10030">
    <property type="entry name" value="ALPHA-L-FUCOSIDASE"/>
    <property type="match status" value="1"/>
</dbReference>
<evidence type="ECO:0000256" key="2">
    <source>
        <dbReference type="ARBA" id="ARBA00007951"/>
    </source>
</evidence>
<dbReference type="InterPro" id="IPR057739">
    <property type="entry name" value="Glyco_hydro_29_N"/>
</dbReference>
<dbReference type="InterPro" id="IPR000933">
    <property type="entry name" value="Glyco_hydro_29"/>
</dbReference>
<accession>A0ABT2CTC4</accession>
<sequence length="515" mass="56691">MKTLRVKALLVLLAAAFSANAAPLPKPDRGGVPESKLYDYGVMGPPATPAIVSAANAGLATALPAGPYQANWNSIRKNYQPPAWFAGAKFGIFLHWGVYAVPAYHNEWYEKHMYDRDLAWHTEHFGLPEKFGYKDFIPQFTAEKFDPDAWAELFRRAGARLVMPTAQHHDNFALWDSAVTPFNAKRMGPHRDLIGDLGAAVRRAGMRFGVSNHGVENFAFVNPTAQVEARLRERHADLFDPAWADFYNVADRSPLAMSRFLSDWLARNFELIDKYQPDLLYFDNGVNLRVLDPLKERVAAYYYNRASGWGKQVSISTKWVAYAPDNDDSHQLGSIIDFEKVGTRSPSGIRPSPWMVDDTIGSTWGYTAGMRISSAASIIGKLVDTVSKGGFYLLNIAPKADGMIPDDQQRVLLGVGAWLQRYGDAIYDTHPWTRFGDGDWRFTVKGEALYAIGKAGGDNTLASLTPAVGNVTKVEVVGGESVAFSQDAAGLHLQLLPTSGAPLPVALKISGLQPR</sequence>
<comment type="caution">
    <text evidence="9">The sequence shown here is derived from an EMBL/GenBank/DDBJ whole genome shotgun (WGS) entry which is preliminary data.</text>
</comment>
<dbReference type="Pfam" id="PF01120">
    <property type="entry name" value="Alpha_L_fucos"/>
    <property type="match status" value="1"/>
</dbReference>
<dbReference type="PANTHER" id="PTHR10030:SF37">
    <property type="entry name" value="ALPHA-L-FUCOSIDASE-RELATED"/>
    <property type="match status" value="1"/>
</dbReference>
<dbReference type="InterPro" id="IPR017853">
    <property type="entry name" value="GH"/>
</dbReference>
<name>A0ABT2CTC4_9BURK</name>
<evidence type="ECO:0000259" key="8">
    <source>
        <dbReference type="Pfam" id="PF01120"/>
    </source>
</evidence>